<dbReference type="SUPFAM" id="SSF52440">
    <property type="entry name" value="PreATP-grasp domain"/>
    <property type="match status" value="1"/>
</dbReference>
<dbReference type="PANTHER" id="PTHR23132:SF26">
    <property type="entry name" value="BLR7451 PROTEIN"/>
    <property type="match status" value="1"/>
</dbReference>
<comment type="caution">
    <text evidence="6">The sequence shown here is derived from an EMBL/GenBank/DDBJ whole genome shotgun (WGS) entry which is preliminary data.</text>
</comment>
<organism evidence="6 7">
    <name type="scientific">Natronomicrosphaera hydrolytica</name>
    <dbReference type="NCBI Taxonomy" id="3242702"/>
    <lineage>
        <taxon>Bacteria</taxon>
        <taxon>Pseudomonadati</taxon>
        <taxon>Planctomycetota</taxon>
        <taxon>Phycisphaerae</taxon>
        <taxon>Phycisphaerales</taxon>
        <taxon>Phycisphaeraceae</taxon>
        <taxon>Natronomicrosphaera</taxon>
    </lineage>
</organism>
<protein>
    <submittedName>
        <fullName evidence="6">D-alanine--D-alanine ligase</fullName>
    </submittedName>
</protein>
<dbReference type="RefSeq" id="WP_425346155.1">
    <property type="nucleotide sequence ID" value="NZ_JBGUBD010000007.1"/>
</dbReference>
<keyword evidence="2 6" id="KW-0436">Ligase</keyword>
<comment type="similarity">
    <text evidence="1">Belongs to the D-alanine--D-alanine ligase family.</text>
</comment>
<evidence type="ECO:0000259" key="5">
    <source>
        <dbReference type="PROSITE" id="PS50975"/>
    </source>
</evidence>
<evidence type="ECO:0000313" key="7">
    <source>
        <dbReference type="Proteomes" id="UP001575105"/>
    </source>
</evidence>
<accession>A0ABV4U931</accession>
<dbReference type="GO" id="GO:0016874">
    <property type="term" value="F:ligase activity"/>
    <property type="evidence" value="ECO:0007669"/>
    <property type="project" value="UniProtKB-KW"/>
</dbReference>
<evidence type="ECO:0000256" key="2">
    <source>
        <dbReference type="ARBA" id="ARBA00022598"/>
    </source>
</evidence>
<dbReference type="PROSITE" id="PS50975">
    <property type="entry name" value="ATP_GRASP"/>
    <property type="match status" value="1"/>
</dbReference>
<keyword evidence="4" id="KW-0547">Nucleotide-binding</keyword>
<evidence type="ECO:0000256" key="3">
    <source>
        <dbReference type="ARBA" id="ARBA00023316"/>
    </source>
</evidence>
<evidence type="ECO:0000313" key="6">
    <source>
        <dbReference type="EMBL" id="MFA9479231.1"/>
    </source>
</evidence>
<keyword evidence="4" id="KW-0067">ATP-binding</keyword>
<dbReference type="InterPro" id="IPR011761">
    <property type="entry name" value="ATP-grasp"/>
</dbReference>
<sequence>MAKRRQKLRILVLMHEDLVPPESVEGLSEKEIAPFKTEFDVCATLREMGHEVRPLGVSSDLSVIREANEQWQPNIAFNLLEEFDGVGVYDAHVVSYLELLRLPYTGCNPRGLMLAHDKALTKMILRHHRIGVPRFAVFPLDRKVRRPKRLAFPLLVKSLTEEGSVGISQASIVYDDDKLAERVAFVHRTCQTDAIAEQYIDGREMYVGVLGNERLFTLPIWELTFTKLREAAPRIATGRIKWDYKYQEKVGIETQEPTDLSPAEKKNIHHFCKRVYRALSLSGYARMDLRLNPEGQVFLIEANPNPQLAYGEDFAESAEAVGVGYEDLLQKILNLGLRYRLRGQA</sequence>
<reference evidence="6 7" key="1">
    <citation type="submission" date="2024-08" db="EMBL/GenBank/DDBJ databases">
        <title>Whole-genome sequencing of halo(alkali)philic microorganisms from hypersaline lakes.</title>
        <authorList>
            <person name="Sorokin D.Y."/>
            <person name="Merkel A.Y."/>
            <person name="Messina E."/>
            <person name="Yakimov M."/>
        </authorList>
    </citation>
    <scope>NUCLEOTIDE SEQUENCE [LARGE SCALE GENOMIC DNA]</scope>
    <source>
        <strain evidence="6 7">AB-hyl4</strain>
    </source>
</reference>
<dbReference type="SUPFAM" id="SSF56059">
    <property type="entry name" value="Glutathione synthetase ATP-binding domain-like"/>
    <property type="match status" value="1"/>
</dbReference>
<gene>
    <name evidence="6" type="ORF">ACERK3_13150</name>
</gene>
<dbReference type="Gene3D" id="3.30.470.20">
    <property type="entry name" value="ATP-grasp fold, B domain"/>
    <property type="match status" value="1"/>
</dbReference>
<dbReference type="Gene3D" id="3.30.1490.20">
    <property type="entry name" value="ATP-grasp fold, A domain"/>
    <property type="match status" value="1"/>
</dbReference>
<proteinExistence type="inferred from homology"/>
<dbReference type="Proteomes" id="UP001575105">
    <property type="component" value="Unassembled WGS sequence"/>
</dbReference>
<name>A0ABV4U931_9BACT</name>
<dbReference type="EMBL" id="JBGUBD010000007">
    <property type="protein sequence ID" value="MFA9479231.1"/>
    <property type="molecule type" value="Genomic_DNA"/>
</dbReference>
<dbReference type="PANTHER" id="PTHR23132">
    <property type="entry name" value="D-ALANINE--D-ALANINE LIGASE"/>
    <property type="match status" value="1"/>
</dbReference>
<keyword evidence="7" id="KW-1185">Reference proteome</keyword>
<feature type="domain" description="ATP-grasp" evidence="5">
    <location>
        <begin position="122"/>
        <end position="334"/>
    </location>
</feature>
<dbReference type="Pfam" id="PF07478">
    <property type="entry name" value="Dala_Dala_lig_C"/>
    <property type="match status" value="1"/>
</dbReference>
<keyword evidence="3" id="KW-0961">Cell wall biogenesis/degradation</keyword>
<dbReference type="InterPro" id="IPR011095">
    <property type="entry name" value="Dala_Dala_lig_C"/>
</dbReference>
<dbReference type="InterPro" id="IPR016185">
    <property type="entry name" value="PreATP-grasp_dom_sf"/>
</dbReference>
<evidence type="ECO:0000256" key="1">
    <source>
        <dbReference type="ARBA" id="ARBA00010871"/>
    </source>
</evidence>
<dbReference type="InterPro" id="IPR013815">
    <property type="entry name" value="ATP_grasp_subdomain_1"/>
</dbReference>
<evidence type="ECO:0000256" key="4">
    <source>
        <dbReference type="PROSITE-ProRule" id="PRU00409"/>
    </source>
</evidence>